<evidence type="ECO:0000313" key="12">
    <source>
        <dbReference type="EMBL" id="KGX93527.1"/>
    </source>
</evidence>
<keyword evidence="7" id="KW-0408">Iron</keyword>
<accession>A0A0A5ICI3</accession>
<dbReference type="eggNOG" id="COG1104">
    <property type="taxonomic scope" value="Bacteria"/>
</dbReference>
<evidence type="ECO:0000256" key="10">
    <source>
        <dbReference type="RuleBase" id="RU004504"/>
    </source>
</evidence>
<dbReference type="GO" id="GO:0051536">
    <property type="term" value="F:iron-sulfur cluster binding"/>
    <property type="evidence" value="ECO:0007669"/>
    <property type="project" value="UniProtKB-KW"/>
</dbReference>
<dbReference type="SUPFAM" id="SSF53383">
    <property type="entry name" value="PLP-dependent transferases"/>
    <property type="match status" value="1"/>
</dbReference>
<evidence type="ECO:0000256" key="9">
    <source>
        <dbReference type="ARBA" id="ARBA00050776"/>
    </source>
</evidence>
<reference evidence="12 13" key="1">
    <citation type="submission" date="2013-08" db="EMBL/GenBank/DDBJ databases">
        <authorList>
            <person name="Huang J."/>
            <person name="Wang G."/>
        </authorList>
    </citation>
    <scope>NUCLEOTIDE SEQUENCE [LARGE SCALE GENOMIC DNA]</scope>
    <source>
        <strain evidence="12 13">JSM 076056</strain>
    </source>
</reference>
<dbReference type="InterPro" id="IPR015421">
    <property type="entry name" value="PyrdxlP-dep_Trfase_major"/>
</dbReference>
<dbReference type="InterPro" id="IPR020578">
    <property type="entry name" value="Aminotrans_V_PyrdxlP_BS"/>
</dbReference>
<dbReference type="EMBL" id="AVPE01000002">
    <property type="protein sequence ID" value="KGX93527.1"/>
    <property type="molecule type" value="Genomic_DNA"/>
</dbReference>
<dbReference type="NCBIfam" id="NF002806">
    <property type="entry name" value="PRK02948.1"/>
    <property type="match status" value="1"/>
</dbReference>
<gene>
    <name evidence="12" type="ORF">N781_10870</name>
</gene>
<sequence>MKPIYFDHAATTPVRSEVIQAMVPVLEEVYGNPSSVHYYGRKARQLLDQARATLAGGLHANEKEIVFTSGGTESDNLAIFGSVEARKHLGNHIITTTVEHHAVLHAAEELEKEGYDVTYLPVDESGRVSIQDLEQALRDDTILVTMMYVNNETGIIQPIQEAAQLLANHQALFHTDAVQAFGTLEVDVTALGVDLLTITSHKINGPKGVGVLYSKEGTMLASRQHGGEQERKRRAGTENTADIHGFAKAVELVRQEQESQSALYKQYREQFIQTLAEQGVNYELNGDREHAVDTIVNISFPGTNVEQLLTNFDLDGIAASSGSACTAGSVEPSHVLTAMYGAGNDRTTNSIRFSFGLANTEENVVQGAEKVAKVVKRLSKTS</sequence>
<evidence type="ECO:0000256" key="8">
    <source>
        <dbReference type="ARBA" id="ARBA00023014"/>
    </source>
</evidence>
<dbReference type="Pfam" id="PF00266">
    <property type="entry name" value="Aminotran_5"/>
    <property type="match status" value="1"/>
</dbReference>
<dbReference type="GO" id="GO:0046872">
    <property type="term" value="F:metal ion binding"/>
    <property type="evidence" value="ECO:0007669"/>
    <property type="project" value="UniProtKB-KW"/>
</dbReference>
<dbReference type="Gene3D" id="1.10.260.50">
    <property type="match status" value="1"/>
</dbReference>
<dbReference type="InterPro" id="IPR015424">
    <property type="entry name" value="PyrdxlP-dep_Trfase"/>
</dbReference>
<dbReference type="GO" id="GO:0031071">
    <property type="term" value="F:cysteine desulfurase activity"/>
    <property type="evidence" value="ECO:0007669"/>
    <property type="project" value="UniProtKB-EC"/>
</dbReference>
<keyword evidence="8" id="KW-0411">Iron-sulfur</keyword>
<keyword evidence="6" id="KW-0663">Pyridoxal phosphate</keyword>
<dbReference type="InterPro" id="IPR016454">
    <property type="entry name" value="Cysteine_dSase"/>
</dbReference>
<proteinExistence type="inferred from homology"/>
<evidence type="ECO:0000256" key="4">
    <source>
        <dbReference type="ARBA" id="ARBA00022679"/>
    </source>
</evidence>
<dbReference type="AlphaFoldDB" id="A0A0A5ICI3"/>
<dbReference type="PIRSF" id="PIRSF005572">
    <property type="entry name" value="NifS"/>
    <property type="match status" value="1"/>
</dbReference>
<evidence type="ECO:0000256" key="2">
    <source>
        <dbReference type="ARBA" id="ARBA00006490"/>
    </source>
</evidence>
<evidence type="ECO:0000256" key="3">
    <source>
        <dbReference type="ARBA" id="ARBA00012239"/>
    </source>
</evidence>
<dbReference type="RefSeq" id="WP_026802105.1">
    <property type="nucleotide sequence ID" value="NZ_AVPE01000002.1"/>
</dbReference>
<dbReference type="EC" id="2.8.1.7" evidence="3"/>
<dbReference type="InterPro" id="IPR015422">
    <property type="entry name" value="PyrdxlP-dep_Trfase_small"/>
</dbReference>
<dbReference type="Proteomes" id="UP000030528">
    <property type="component" value="Unassembled WGS sequence"/>
</dbReference>
<dbReference type="Gene3D" id="3.90.1150.10">
    <property type="entry name" value="Aspartate Aminotransferase, domain 1"/>
    <property type="match status" value="1"/>
</dbReference>
<dbReference type="OrthoDB" id="9808002at2"/>
<comment type="caution">
    <text evidence="12">The sequence shown here is derived from an EMBL/GenBank/DDBJ whole genome shotgun (WGS) entry which is preliminary data.</text>
</comment>
<dbReference type="Gene3D" id="3.40.640.10">
    <property type="entry name" value="Type I PLP-dependent aspartate aminotransferase-like (Major domain)"/>
    <property type="match status" value="1"/>
</dbReference>
<feature type="domain" description="Aminotransferase class V" evidence="11">
    <location>
        <begin position="4"/>
        <end position="364"/>
    </location>
</feature>
<dbReference type="InterPro" id="IPR000192">
    <property type="entry name" value="Aminotrans_V_dom"/>
</dbReference>
<name>A0A0A5ICI3_9BACI</name>
<comment type="similarity">
    <text evidence="2">Belongs to the class-V pyridoxal-phosphate-dependent aminotransferase family. NifS/IscS subfamily.</text>
</comment>
<evidence type="ECO:0000256" key="5">
    <source>
        <dbReference type="ARBA" id="ARBA00022723"/>
    </source>
</evidence>
<evidence type="ECO:0000256" key="6">
    <source>
        <dbReference type="ARBA" id="ARBA00022898"/>
    </source>
</evidence>
<comment type="cofactor">
    <cofactor evidence="1 10">
        <name>pyridoxal 5'-phosphate</name>
        <dbReference type="ChEBI" id="CHEBI:597326"/>
    </cofactor>
</comment>
<keyword evidence="4" id="KW-0808">Transferase</keyword>
<dbReference type="PANTHER" id="PTHR11601">
    <property type="entry name" value="CYSTEINE DESULFURYLASE FAMILY MEMBER"/>
    <property type="match status" value="1"/>
</dbReference>
<dbReference type="PANTHER" id="PTHR11601:SF34">
    <property type="entry name" value="CYSTEINE DESULFURASE"/>
    <property type="match status" value="1"/>
</dbReference>
<dbReference type="PROSITE" id="PS00595">
    <property type="entry name" value="AA_TRANSFER_CLASS_5"/>
    <property type="match status" value="1"/>
</dbReference>
<keyword evidence="13" id="KW-1185">Reference proteome</keyword>
<evidence type="ECO:0000259" key="11">
    <source>
        <dbReference type="Pfam" id="PF00266"/>
    </source>
</evidence>
<evidence type="ECO:0000256" key="1">
    <source>
        <dbReference type="ARBA" id="ARBA00001933"/>
    </source>
</evidence>
<protein>
    <recommendedName>
        <fullName evidence="3">cysteine desulfurase</fullName>
        <ecNumber evidence="3">2.8.1.7</ecNumber>
    </recommendedName>
</protein>
<evidence type="ECO:0000313" key="13">
    <source>
        <dbReference type="Proteomes" id="UP000030528"/>
    </source>
</evidence>
<evidence type="ECO:0000256" key="7">
    <source>
        <dbReference type="ARBA" id="ARBA00023004"/>
    </source>
</evidence>
<organism evidence="12 13">
    <name type="scientific">Pontibacillus halophilus JSM 076056 = DSM 19796</name>
    <dbReference type="NCBI Taxonomy" id="1385510"/>
    <lineage>
        <taxon>Bacteria</taxon>
        <taxon>Bacillati</taxon>
        <taxon>Bacillota</taxon>
        <taxon>Bacilli</taxon>
        <taxon>Bacillales</taxon>
        <taxon>Bacillaceae</taxon>
        <taxon>Pontibacillus</taxon>
    </lineage>
</organism>
<dbReference type="STRING" id="1385510.GCA_000425205_01084"/>
<keyword evidence="5" id="KW-0479">Metal-binding</keyword>
<comment type="catalytic activity">
    <reaction evidence="9">
        <text>(sulfur carrier)-H + L-cysteine = (sulfur carrier)-SH + L-alanine</text>
        <dbReference type="Rhea" id="RHEA:43892"/>
        <dbReference type="Rhea" id="RHEA-COMP:14737"/>
        <dbReference type="Rhea" id="RHEA-COMP:14739"/>
        <dbReference type="ChEBI" id="CHEBI:29917"/>
        <dbReference type="ChEBI" id="CHEBI:35235"/>
        <dbReference type="ChEBI" id="CHEBI:57972"/>
        <dbReference type="ChEBI" id="CHEBI:64428"/>
        <dbReference type="EC" id="2.8.1.7"/>
    </reaction>
</comment>
<dbReference type="FunFam" id="3.40.640.10:FF:000084">
    <property type="entry name" value="IscS-like cysteine desulfurase"/>
    <property type="match status" value="1"/>
</dbReference>